<dbReference type="VEuPathDB" id="TriTrypDB:TM35_000012470"/>
<feature type="compositionally biased region" description="Basic and acidic residues" evidence="1">
    <location>
        <begin position="143"/>
        <end position="153"/>
    </location>
</feature>
<evidence type="ECO:0000256" key="1">
    <source>
        <dbReference type="SAM" id="MobiDB-lite"/>
    </source>
</evidence>
<dbReference type="AlphaFoldDB" id="A0A1X0PA92"/>
<accession>A0A1X0PA92</accession>
<sequence>MMRRLVKVKFLVGRNMPFSPVACIATMGPLLQASSLSRGGADNMGNGSSNTVGERHTSRRPKRGNNISGKNGPVKDRFPPLLTDLSDPRRRLALLVDASSVTPRVFRNTILPAAQKVGVPVIVRVFAVQLSSEWESLVSGNDITKKGNIDDNNKSSSSSCSCVDRGDVNDTTGTEQETGVTSTALRCPPVEFFRVERFIPISMQMEADANHIFDFRRQNKVEAICFVCGEVDRGVFEGFLTNIAGNGFNQYVLDELGMAKEVLEDGRSANGAP</sequence>
<name>A0A1X0PA92_9TRYP</name>
<gene>
    <name evidence="2" type="ORF">TM35_000012470</name>
</gene>
<feature type="region of interest" description="Disordered" evidence="1">
    <location>
        <begin position="141"/>
        <end position="182"/>
    </location>
</feature>
<dbReference type="RefSeq" id="XP_028887436.1">
    <property type="nucleotide sequence ID" value="XM_029020928.1"/>
</dbReference>
<dbReference type="GeneID" id="39980708"/>
<dbReference type="OrthoDB" id="273370at2759"/>
<dbReference type="EMBL" id="NBCO01000001">
    <property type="protein sequence ID" value="ORC93370.1"/>
    <property type="molecule type" value="Genomic_DNA"/>
</dbReference>
<comment type="caution">
    <text evidence="2">The sequence shown here is derived from an EMBL/GenBank/DDBJ whole genome shotgun (WGS) entry which is preliminary data.</text>
</comment>
<reference evidence="2 3" key="1">
    <citation type="submission" date="2017-03" db="EMBL/GenBank/DDBJ databases">
        <title>An alternative strategy for trypanosome survival in the mammalian bloodstream revealed through genome and transcriptome analysis of the ubiquitous bovine parasite Trypanosoma (Megatrypanum) theileri.</title>
        <authorList>
            <person name="Kelly S."/>
            <person name="Ivens A."/>
            <person name="Mott A."/>
            <person name="O'Neill E."/>
            <person name="Emms D."/>
            <person name="Macleod O."/>
            <person name="Voorheis P."/>
            <person name="Matthews J."/>
            <person name="Matthews K."/>
            <person name="Carrington M."/>
        </authorList>
    </citation>
    <scope>NUCLEOTIDE SEQUENCE [LARGE SCALE GENOMIC DNA]</scope>
    <source>
        <strain evidence="2">Edinburgh</strain>
    </source>
</reference>
<evidence type="ECO:0000313" key="2">
    <source>
        <dbReference type="EMBL" id="ORC93370.1"/>
    </source>
</evidence>
<evidence type="ECO:0000313" key="3">
    <source>
        <dbReference type="Proteomes" id="UP000192257"/>
    </source>
</evidence>
<dbReference type="Proteomes" id="UP000192257">
    <property type="component" value="Unassembled WGS sequence"/>
</dbReference>
<proteinExistence type="predicted"/>
<keyword evidence="3" id="KW-1185">Reference proteome</keyword>
<feature type="region of interest" description="Disordered" evidence="1">
    <location>
        <begin position="36"/>
        <end position="82"/>
    </location>
</feature>
<protein>
    <submittedName>
        <fullName evidence="2">Uncharacterized protein</fullName>
    </submittedName>
</protein>
<feature type="compositionally biased region" description="Polar residues" evidence="1">
    <location>
        <begin position="169"/>
        <end position="182"/>
    </location>
</feature>
<organism evidence="2 3">
    <name type="scientific">Trypanosoma theileri</name>
    <dbReference type="NCBI Taxonomy" id="67003"/>
    <lineage>
        <taxon>Eukaryota</taxon>
        <taxon>Discoba</taxon>
        <taxon>Euglenozoa</taxon>
        <taxon>Kinetoplastea</taxon>
        <taxon>Metakinetoplastina</taxon>
        <taxon>Trypanosomatida</taxon>
        <taxon>Trypanosomatidae</taxon>
        <taxon>Trypanosoma</taxon>
    </lineage>
</organism>